<organism evidence="2 3">
    <name type="scientific">Plantactinospora siamensis</name>
    <dbReference type="NCBI Taxonomy" id="555372"/>
    <lineage>
        <taxon>Bacteria</taxon>
        <taxon>Bacillati</taxon>
        <taxon>Actinomycetota</taxon>
        <taxon>Actinomycetes</taxon>
        <taxon>Micromonosporales</taxon>
        <taxon>Micromonosporaceae</taxon>
        <taxon>Plantactinospora</taxon>
    </lineage>
</organism>
<proteinExistence type="predicted"/>
<accession>A0ABV6P368</accession>
<feature type="transmembrane region" description="Helical" evidence="1">
    <location>
        <begin position="67"/>
        <end position="86"/>
    </location>
</feature>
<evidence type="ECO:0000313" key="3">
    <source>
        <dbReference type="Proteomes" id="UP001589894"/>
    </source>
</evidence>
<evidence type="ECO:0000313" key="2">
    <source>
        <dbReference type="EMBL" id="MFC0567466.1"/>
    </source>
</evidence>
<keyword evidence="3" id="KW-1185">Reference proteome</keyword>
<reference evidence="2 3" key="1">
    <citation type="submission" date="2024-09" db="EMBL/GenBank/DDBJ databases">
        <authorList>
            <person name="Sun Q."/>
            <person name="Mori K."/>
        </authorList>
    </citation>
    <scope>NUCLEOTIDE SEQUENCE [LARGE SCALE GENOMIC DNA]</scope>
    <source>
        <strain evidence="2 3">TBRC 2205</strain>
    </source>
</reference>
<dbReference type="RefSeq" id="WP_377342771.1">
    <property type="nucleotide sequence ID" value="NZ_JBHLUE010000026.1"/>
</dbReference>
<protein>
    <submittedName>
        <fullName evidence="2">Uncharacterized protein</fullName>
    </submittedName>
</protein>
<keyword evidence="1" id="KW-0472">Membrane</keyword>
<evidence type="ECO:0000256" key="1">
    <source>
        <dbReference type="SAM" id="Phobius"/>
    </source>
</evidence>
<dbReference type="EMBL" id="JBHLUE010000026">
    <property type="protein sequence ID" value="MFC0567466.1"/>
    <property type="molecule type" value="Genomic_DNA"/>
</dbReference>
<keyword evidence="1" id="KW-1133">Transmembrane helix</keyword>
<gene>
    <name evidence="2" type="ORF">ACFFHU_25430</name>
</gene>
<keyword evidence="1" id="KW-0812">Transmembrane</keyword>
<feature type="transmembrane region" description="Helical" evidence="1">
    <location>
        <begin position="40"/>
        <end position="60"/>
    </location>
</feature>
<comment type="caution">
    <text evidence="2">The sequence shown here is derived from an EMBL/GenBank/DDBJ whole genome shotgun (WGS) entry which is preliminary data.</text>
</comment>
<sequence>MWQTLTLSLLVGIVGGNGVPHFIRGITRRCYPCVFGNGPIPNLIAGWAGLVFAGIGTHWVNAARYPWVAFTAGALGVLLIGLFHAGPGAFGSRDDRQIEQTAVGNGPVEQI</sequence>
<dbReference type="Proteomes" id="UP001589894">
    <property type="component" value="Unassembled WGS sequence"/>
</dbReference>
<name>A0ABV6P368_9ACTN</name>